<feature type="domain" description="Rab-GAP TBC" evidence="2">
    <location>
        <begin position="156"/>
        <end position="363"/>
    </location>
</feature>
<organism evidence="3 4">
    <name type="scientific">Vulpes vulpes</name>
    <name type="common">Red fox</name>
    <dbReference type="NCBI Taxonomy" id="9627"/>
    <lineage>
        <taxon>Eukaryota</taxon>
        <taxon>Metazoa</taxon>
        <taxon>Chordata</taxon>
        <taxon>Craniata</taxon>
        <taxon>Vertebrata</taxon>
        <taxon>Euteleostomi</taxon>
        <taxon>Mammalia</taxon>
        <taxon>Eutheria</taxon>
        <taxon>Laurasiatheria</taxon>
        <taxon>Carnivora</taxon>
        <taxon>Caniformia</taxon>
        <taxon>Canidae</taxon>
        <taxon>Vulpes</taxon>
    </lineage>
</organism>
<evidence type="ECO:0000313" key="3">
    <source>
        <dbReference type="Proteomes" id="UP001652641"/>
    </source>
</evidence>
<dbReference type="Gene3D" id="1.10.472.80">
    <property type="entry name" value="Ypt/Rab-GAP domain of gyp1p, domain 3"/>
    <property type="match status" value="2"/>
</dbReference>
<gene>
    <name evidence="4" type="primary">LOC140594816</name>
</gene>
<accession>A0ABM4YC56</accession>
<feature type="compositionally biased region" description="Pro residues" evidence="1">
    <location>
        <begin position="234"/>
        <end position="249"/>
    </location>
</feature>
<proteinExistence type="predicted"/>
<feature type="region of interest" description="Disordered" evidence="1">
    <location>
        <begin position="190"/>
        <end position="251"/>
    </location>
</feature>
<dbReference type="SMART" id="SM00164">
    <property type="entry name" value="TBC"/>
    <property type="match status" value="2"/>
</dbReference>
<evidence type="ECO:0000313" key="4">
    <source>
        <dbReference type="RefSeq" id="XP_072587860.1"/>
    </source>
</evidence>
<dbReference type="InterPro" id="IPR000195">
    <property type="entry name" value="Rab-GAP-TBC_dom"/>
</dbReference>
<evidence type="ECO:0000259" key="2">
    <source>
        <dbReference type="PROSITE" id="PS50086"/>
    </source>
</evidence>
<dbReference type="InterPro" id="IPR035969">
    <property type="entry name" value="Rab-GAP_TBC_sf"/>
</dbReference>
<dbReference type="Gene3D" id="1.10.8.270">
    <property type="entry name" value="putative rabgap domain of human tbc1 domain family member 14 like domains"/>
    <property type="match status" value="2"/>
</dbReference>
<dbReference type="PROSITE" id="PS50086">
    <property type="entry name" value="TBC_RABGAP"/>
    <property type="match status" value="2"/>
</dbReference>
<reference evidence="4" key="1">
    <citation type="submission" date="2025-08" db="UniProtKB">
        <authorList>
            <consortium name="RefSeq"/>
        </authorList>
    </citation>
    <scope>IDENTIFICATION</scope>
    <source>
        <tissue evidence="4">Cell line</tissue>
    </source>
</reference>
<dbReference type="SUPFAM" id="SSF47923">
    <property type="entry name" value="Ypt/Rab-GAP domain of gyp1p"/>
    <property type="match status" value="3"/>
</dbReference>
<feature type="domain" description="Rab-GAP TBC" evidence="2">
    <location>
        <begin position="1"/>
        <end position="127"/>
    </location>
</feature>
<protein>
    <recommendedName>
        <fullName evidence="2">Rab-GAP TBC domain-containing protein</fullName>
    </recommendedName>
</protein>
<sequence>QRALFCVLAAYSLYDTEVGYCQGMSEIAAVLLMFLPEEDAFWALAQLMVGDRHSMHGFFVPGFPKLLRFQRHHERVLQRALPDLRKHMDEEQMSTGIYSPKWFLQCFLGRTPFSLTLKLWDAYVLDGERVLTAMAYTILKVHRKRLLKLPLEGLREFLQDSLAQPWALEDEAVLRHLRASMTQLRRMRCDLPPPAGPEEFPTRPLGLEPVSPAPGPLLPSPASEPPPRVEEPAFPGPAARPEPPGPPPGQAIEVGYCQGMSEIAAVLLMFLPEEDAFWALAQLMVGDRHSMHGFFVPGFPKLLRFQRHHERVLQRALPDLRKHMDEEQMSTGIYSPKWFLQCFLGRTPFSLTLKLWDAYVLDGERVLTAMAYTILKVHRKRLLKLPLEGLREFLQDSLAQPWALEDEAVLRHLRASMTQLRRMRCDLPPPAGPEEFPTRPLGLEPVSPAPGPLLPSPASEPPPRVEEPAFPGPAARPEPPGPPPGLVAAQHCPWEADPASDPQVHCSGSRCIAPEAGAHLMSARRLEEYHGAFCGRPDPASDLQVHRPRGKCIVPRQVGS</sequence>
<keyword evidence="3" id="KW-1185">Reference proteome</keyword>
<feature type="compositionally biased region" description="Pro residues" evidence="1">
    <location>
        <begin position="211"/>
        <end position="226"/>
    </location>
</feature>
<dbReference type="PANTHER" id="PTHR47219">
    <property type="entry name" value="RAB GTPASE-ACTIVATING PROTEIN 1-LIKE"/>
    <property type="match status" value="1"/>
</dbReference>
<evidence type="ECO:0000256" key="1">
    <source>
        <dbReference type="SAM" id="MobiDB-lite"/>
    </source>
</evidence>
<feature type="compositionally biased region" description="Pro residues" evidence="1">
    <location>
        <begin position="470"/>
        <end position="484"/>
    </location>
</feature>
<feature type="non-terminal residue" evidence="4">
    <location>
        <position position="1"/>
    </location>
</feature>
<dbReference type="PANTHER" id="PTHR47219:SF25">
    <property type="entry name" value="RAB-GAP TBC DOMAIN-CONTAINING PROTEIN"/>
    <property type="match status" value="1"/>
</dbReference>
<dbReference type="GeneID" id="140594816"/>
<feature type="compositionally biased region" description="Pro residues" evidence="1">
    <location>
        <begin position="447"/>
        <end position="462"/>
    </location>
</feature>
<dbReference type="RefSeq" id="XP_072587860.1">
    <property type="nucleotide sequence ID" value="XM_072731759.1"/>
</dbReference>
<dbReference type="Pfam" id="PF00566">
    <property type="entry name" value="RabGAP-TBC"/>
    <property type="match status" value="2"/>
</dbReference>
<feature type="region of interest" description="Disordered" evidence="1">
    <location>
        <begin position="426"/>
        <end position="484"/>
    </location>
</feature>
<name>A0ABM4YC56_VULVU</name>
<dbReference type="Proteomes" id="UP001652641">
    <property type="component" value="Chromosome 12"/>
</dbReference>
<dbReference type="InterPro" id="IPR050302">
    <property type="entry name" value="Rab_GAP_TBC_domain"/>
</dbReference>